<evidence type="ECO:0000256" key="8">
    <source>
        <dbReference type="ARBA" id="ARBA00023146"/>
    </source>
</evidence>
<dbReference type="AlphaFoldDB" id="A0A381ZV20"/>
<evidence type="ECO:0000256" key="7">
    <source>
        <dbReference type="ARBA" id="ARBA00022917"/>
    </source>
</evidence>
<keyword evidence="7" id="KW-0648">Protein biosynthesis</keyword>
<dbReference type="Pfam" id="PF00133">
    <property type="entry name" value="tRNA-synt_1"/>
    <property type="match status" value="1"/>
</dbReference>
<evidence type="ECO:0000256" key="6">
    <source>
        <dbReference type="ARBA" id="ARBA00022840"/>
    </source>
</evidence>
<keyword evidence="6" id="KW-0067">ATP-binding</keyword>
<comment type="catalytic activity">
    <reaction evidence="9">
        <text>tRNA(Leu) + L-leucine + ATP = L-leucyl-tRNA(Leu) + AMP + diphosphate</text>
        <dbReference type="Rhea" id="RHEA:11688"/>
        <dbReference type="Rhea" id="RHEA-COMP:9613"/>
        <dbReference type="Rhea" id="RHEA-COMP:9622"/>
        <dbReference type="ChEBI" id="CHEBI:30616"/>
        <dbReference type="ChEBI" id="CHEBI:33019"/>
        <dbReference type="ChEBI" id="CHEBI:57427"/>
        <dbReference type="ChEBI" id="CHEBI:78442"/>
        <dbReference type="ChEBI" id="CHEBI:78494"/>
        <dbReference type="ChEBI" id="CHEBI:456215"/>
        <dbReference type="EC" id="6.1.1.4"/>
    </reaction>
</comment>
<protein>
    <recommendedName>
        <fullName evidence="2">leucine--tRNA ligase</fullName>
        <ecNumber evidence="2">6.1.1.4</ecNumber>
    </recommendedName>
</protein>
<dbReference type="InterPro" id="IPR014729">
    <property type="entry name" value="Rossmann-like_a/b/a_fold"/>
</dbReference>
<feature type="domain" description="Aminoacyl-tRNA synthetase class Ia" evidence="10">
    <location>
        <begin position="376"/>
        <end position="531"/>
    </location>
</feature>
<dbReference type="Pfam" id="PF09334">
    <property type="entry name" value="tRNA-synt_1g"/>
    <property type="match status" value="1"/>
</dbReference>
<keyword evidence="3" id="KW-0963">Cytoplasm</keyword>
<dbReference type="PRINTS" id="PR00985">
    <property type="entry name" value="TRNASYNTHLEU"/>
</dbReference>
<keyword evidence="8" id="KW-0030">Aminoacyl-tRNA synthetase</keyword>
<feature type="non-terminal residue" evidence="13">
    <location>
        <position position="580"/>
    </location>
</feature>
<sequence>MFPYPSGNLHMGHVRNYSIGDVISRFKRMQGYNVLQPMGWDAFGLPAENAAIENKVSPRKWTKENIQNMRGQFDTLGFSYDWSREINTSSPNYYRWEQWFFIQLFKSGLVERKESEVNWDPVDQTVLANEQVIDGKGWRSGVEIERKKINQYFLKITKYAQELLNGLDDLENWPSQVKLMQKNWIGKSKGLNFSFEIDKRDEILEVFTTRPDTIFGTTYCAIASDHPLAIDLIEINPEVKKFIKQNKNKNKTEAAIAKQEKIGINTSLKAIHPITKELIPIWIANFVLMEYGSGAVMCVPGHDQRDYEFAKKYEIPILQVIKTKNNRTIEKEAIEEKGILINSSSYNDLSSDEAFEKIAKDLSRTCDAEIQTNYRLRDWGISRQRYWGCPIPIVHCDDCGHIPVNEKDLPIELPEIDDITSKGLSLKGFKEWQKTNCPNCSKPAKRETDTFDTFFESSWYSARFASQPNNCMLDDEADYWLPVDHYIGGIEHAILHLLYARFFNLLMRDQKLISSTEPFKKLLTQGMVLADAFYTLDKNSNPEWVHKDKIVKNGEQLTLNDGSKVMTDGMSKMSKSKLNG</sequence>
<evidence type="ECO:0000256" key="5">
    <source>
        <dbReference type="ARBA" id="ARBA00022741"/>
    </source>
</evidence>
<evidence type="ECO:0000256" key="2">
    <source>
        <dbReference type="ARBA" id="ARBA00013164"/>
    </source>
</evidence>
<comment type="similarity">
    <text evidence="1">Belongs to the class-I aminoacyl-tRNA synthetase family.</text>
</comment>
<dbReference type="InterPro" id="IPR002302">
    <property type="entry name" value="Leu-tRNA-ligase"/>
</dbReference>
<evidence type="ECO:0000259" key="12">
    <source>
        <dbReference type="Pfam" id="PF13603"/>
    </source>
</evidence>
<evidence type="ECO:0000313" key="13">
    <source>
        <dbReference type="EMBL" id="SVA92692.1"/>
    </source>
</evidence>
<dbReference type="Gene3D" id="3.40.50.620">
    <property type="entry name" value="HUPs"/>
    <property type="match status" value="2"/>
</dbReference>
<dbReference type="Pfam" id="PF13603">
    <property type="entry name" value="tRNA-synt_1_2"/>
    <property type="match status" value="1"/>
</dbReference>
<proteinExistence type="inferred from homology"/>
<feature type="domain" description="Leucyl-tRNA synthetase editing" evidence="12">
    <location>
        <begin position="182"/>
        <end position="362"/>
    </location>
</feature>
<keyword evidence="5" id="KW-0547">Nucleotide-binding</keyword>
<dbReference type="SUPFAM" id="SSF50677">
    <property type="entry name" value="ValRS/IleRS/LeuRS editing domain"/>
    <property type="match status" value="1"/>
</dbReference>
<keyword evidence="4" id="KW-0436">Ligase</keyword>
<dbReference type="FunFam" id="3.40.50.620:FF:000003">
    <property type="entry name" value="Leucine--tRNA ligase"/>
    <property type="match status" value="1"/>
</dbReference>
<dbReference type="InterPro" id="IPR009008">
    <property type="entry name" value="Val/Leu/Ile-tRNA-synth_edit"/>
</dbReference>
<dbReference type="InterPro" id="IPR015413">
    <property type="entry name" value="Methionyl/Leucyl_tRNA_Synth"/>
</dbReference>
<dbReference type="GO" id="GO:0004823">
    <property type="term" value="F:leucine-tRNA ligase activity"/>
    <property type="evidence" value="ECO:0007669"/>
    <property type="project" value="UniProtKB-EC"/>
</dbReference>
<name>A0A381ZV20_9ZZZZ</name>
<evidence type="ECO:0000256" key="4">
    <source>
        <dbReference type="ARBA" id="ARBA00022598"/>
    </source>
</evidence>
<evidence type="ECO:0000256" key="1">
    <source>
        <dbReference type="ARBA" id="ARBA00005594"/>
    </source>
</evidence>
<dbReference type="GO" id="GO:0005829">
    <property type="term" value="C:cytosol"/>
    <property type="evidence" value="ECO:0007669"/>
    <property type="project" value="TreeGrafter"/>
</dbReference>
<dbReference type="GO" id="GO:0006429">
    <property type="term" value="P:leucyl-tRNA aminoacylation"/>
    <property type="evidence" value="ECO:0007669"/>
    <property type="project" value="InterPro"/>
</dbReference>
<evidence type="ECO:0000256" key="3">
    <source>
        <dbReference type="ARBA" id="ARBA00022490"/>
    </source>
</evidence>
<dbReference type="CDD" id="cd00812">
    <property type="entry name" value="LeuRS_core"/>
    <property type="match status" value="1"/>
</dbReference>
<organism evidence="13">
    <name type="scientific">marine metagenome</name>
    <dbReference type="NCBI Taxonomy" id="408172"/>
    <lineage>
        <taxon>unclassified sequences</taxon>
        <taxon>metagenomes</taxon>
        <taxon>ecological metagenomes</taxon>
    </lineage>
</organism>
<dbReference type="NCBIfam" id="TIGR00396">
    <property type="entry name" value="leuS_bact"/>
    <property type="match status" value="1"/>
</dbReference>
<dbReference type="EMBL" id="UINC01022644">
    <property type="protein sequence ID" value="SVA92692.1"/>
    <property type="molecule type" value="Genomic_DNA"/>
</dbReference>
<evidence type="ECO:0000259" key="10">
    <source>
        <dbReference type="Pfam" id="PF00133"/>
    </source>
</evidence>
<dbReference type="InterPro" id="IPR001412">
    <property type="entry name" value="aa-tRNA-synth_I_CS"/>
</dbReference>
<dbReference type="EC" id="6.1.1.4" evidence="2"/>
<dbReference type="PANTHER" id="PTHR43740">
    <property type="entry name" value="LEUCYL-TRNA SYNTHETASE"/>
    <property type="match status" value="1"/>
</dbReference>
<dbReference type="GO" id="GO:0005524">
    <property type="term" value="F:ATP binding"/>
    <property type="evidence" value="ECO:0007669"/>
    <property type="project" value="UniProtKB-KW"/>
</dbReference>
<dbReference type="PANTHER" id="PTHR43740:SF2">
    <property type="entry name" value="LEUCINE--TRNA LIGASE, MITOCHONDRIAL"/>
    <property type="match status" value="1"/>
</dbReference>
<dbReference type="GO" id="GO:0002161">
    <property type="term" value="F:aminoacyl-tRNA deacylase activity"/>
    <property type="evidence" value="ECO:0007669"/>
    <property type="project" value="InterPro"/>
</dbReference>
<dbReference type="InterPro" id="IPR002300">
    <property type="entry name" value="aa-tRNA-synth_Ia"/>
</dbReference>
<gene>
    <name evidence="13" type="ORF">METZ01_LOCUS145546</name>
</gene>
<evidence type="ECO:0000259" key="11">
    <source>
        <dbReference type="Pfam" id="PF09334"/>
    </source>
</evidence>
<reference evidence="13" key="1">
    <citation type="submission" date="2018-05" db="EMBL/GenBank/DDBJ databases">
        <authorList>
            <person name="Lanie J.A."/>
            <person name="Ng W.-L."/>
            <person name="Kazmierczak K.M."/>
            <person name="Andrzejewski T.M."/>
            <person name="Davidsen T.M."/>
            <person name="Wayne K.J."/>
            <person name="Tettelin H."/>
            <person name="Glass J.I."/>
            <person name="Rusch D."/>
            <person name="Podicherti R."/>
            <person name="Tsui H.-C.T."/>
            <person name="Winkler M.E."/>
        </authorList>
    </citation>
    <scope>NUCLEOTIDE SEQUENCE</scope>
</reference>
<evidence type="ECO:0000256" key="9">
    <source>
        <dbReference type="ARBA" id="ARBA00047469"/>
    </source>
</evidence>
<dbReference type="Gene3D" id="3.90.740.10">
    <property type="entry name" value="Valyl/Leucyl/Isoleucyl-tRNA synthetase, editing domain"/>
    <property type="match status" value="1"/>
</dbReference>
<dbReference type="InterPro" id="IPR025709">
    <property type="entry name" value="Leu_tRNA-synth_edit"/>
</dbReference>
<dbReference type="SUPFAM" id="SSF52374">
    <property type="entry name" value="Nucleotidylyl transferase"/>
    <property type="match status" value="1"/>
</dbReference>
<accession>A0A381ZV20</accession>
<feature type="domain" description="Methionyl/Leucyl tRNA synthetase" evidence="11">
    <location>
        <begin position="2"/>
        <end position="132"/>
    </location>
</feature>
<dbReference type="PROSITE" id="PS00178">
    <property type="entry name" value="AA_TRNA_LIGASE_I"/>
    <property type="match status" value="1"/>
</dbReference>
<dbReference type="FunFam" id="3.90.740.10:FF:000012">
    <property type="entry name" value="Leucine--tRNA ligase"/>
    <property type="match status" value="1"/>
</dbReference>